<accession>A0AAP5H0U6</accession>
<evidence type="ECO:0000313" key="2">
    <source>
        <dbReference type="Proteomes" id="UP001254832"/>
    </source>
</evidence>
<dbReference type="EMBL" id="JAVDTR010000006">
    <property type="protein sequence ID" value="MDR6724239.1"/>
    <property type="molecule type" value="Genomic_DNA"/>
</dbReference>
<dbReference type="AlphaFoldDB" id="A0AAP5H0U6"/>
<evidence type="ECO:0008006" key="3">
    <source>
        <dbReference type="Google" id="ProtNLM"/>
    </source>
</evidence>
<proteinExistence type="predicted"/>
<evidence type="ECO:0000313" key="1">
    <source>
        <dbReference type="EMBL" id="MDR6724239.1"/>
    </source>
</evidence>
<organism evidence="1 2">
    <name type="scientific">Paenibacillus amylolyticus</name>
    <dbReference type="NCBI Taxonomy" id="1451"/>
    <lineage>
        <taxon>Bacteria</taxon>
        <taxon>Bacillati</taxon>
        <taxon>Bacillota</taxon>
        <taxon>Bacilli</taxon>
        <taxon>Bacillales</taxon>
        <taxon>Paenibacillaceae</taxon>
        <taxon>Paenibacillus</taxon>
    </lineage>
</organism>
<sequence>MEIIRRNRAEGTVEVSVINKEYIDFFNDFFGDEEKAINLLKDCYEMTYQDVRPRRIINNISRLISLGDELISIKPGRYGLAIFYWIVSIEAVSHIANQGEKERFKIKIIRDFFEEYIDETDKKFLLEHIERAASDMREEASPKINLSIIATIFYNIRHDFVHEGIYSNFHFSSNNEERFLNSLVMKEHGKDVEEERTYYVSVTYEQMRKIIINGLLHFLEKQMNNQ</sequence>
<protein>
    <recommendedName>
        <fullName evidence="3">Apea-like HEPN domain-containing protein</fullName>
    </recommendedName>
</protein>
<comment type="caution">
    <text evidence="1">The sequence shown here is derived from an EMBL/GenBank/DDBJ whole genome shotgun (WGS) entry which is preliminary data.</text>
</comment>
<name>A0AAP5H0U6_PAEAM</name>
<dbReference type="RefSeq" id="WP_310140214.1">
    <property type="nucleotide sequence ID" value="NZ_JAVDTR010000006.1"/>
</dbReference>
<dbReference type="Proteomes" id="UP001254832">
    <property type="component" value="Unassembled WGS sequence"/>
</dbReference>
<gene>
    <name evidence="1" type="ORF">J2W91_002701</name>
</gene>
<reference evidence="1" key="1">
    <citation type="submission" date="2023-07" db="EMBL/GenBank/DDBJ databases">
        <title>Sorghum-associated microbial communities from plants grown in Nebraska, USA.</title>
        <authorList>
            <person name="Schachtman D."/>
        </authorList>
    </citation>
    <scope>NUCLEOTIDE SEQUENCE</scope>
    <source>
        <strain evidence="1">BE80</strain>
    </source>
</reference>